<evidence type="ECO:0000259" key="1">
    <source>
        <dbReference type="Pfam" id="PF18899"/>
    </source>
</evidence>
<dbReference type="Proteomes" id="UP000287766">
    <property type="component" value="Unassembled WGS sequence"/>
</dbReference>
<organism evidence="2 3">
    <name type="scientific">Pseudidiomarina aestuarii</name>
    <dbReference type="NCBI Taxonomy" id="624146"/>
    <lineage>
        <taxon>Bacteria</taxon>
        <taxon>Pseudomonadati</taxon>
        <taxon>Pseudomonadota</taxon>
        <taxon>Gammaproteobacteria</taxon>
        <taxon>Alteromonadales</taxon>
        <taxon>Idiomarinaceae</taxon>
        <taxon>Pseudidiomarina</taxon>
    </lineage>
</organism>
<accession>A0A7Z7EUD4</accession>
<gene>
    <name evidence="2" type="ORF">CWE22_07725</name>
</gene>
<proteinExistence type="predicted"/>
<dbReference type="AlphaFoldDB" id="A0A7Z7EUD4"/>
<comment type="caution">
    <text evidence="2">The sequence shown here is derived from an EMBL/GenBank/DDBJ whole genome shotgun (WGS) entry which is preliminary data.</text>
</comment>
<dbReference type="InterPro" id="IPR043714">
    <property type="entry name" value="DUF5655"/>
</dbReference>
<dbReference type="Pfam" id="PF18899">
    <property type="entry name" value="DUF5655"/>
    <property type="match status" value="1"/>
</dbReference>
<evidence type="ECO:0000313" key="3">
    <source>
        <dbReference type="Proteomes" id="UP000287766"/>
    </source>
</evidence>
<evidence type="ECO:0000313" key="2">
    <source>
        <dbReference type="EMBL" id="RUO42022.1"/>
    </source>
</evidence>
<dbReference type="RefSeq" id="WP_169930747.1">
    <property type="nucleotide sequence ID" value="NZ_PIPR01000001.1"/>
</dbReference>
<dbReference type="Pfam" id="PF14117">
    <property type="entry name" value="DUF4287"/>
    <property type="match status" value="1"/>
</dbReference>
<dbReference type="InterPro" id="IPR025629">
    <property type="entry name" value="DUF4287"/>
</dbReference>
<reference evidence="3" key="1">
    <citation type="journal article" date="2018" name="Front. Microbiol.">
        <title>Genome-Based Analysis Reveals the Taxonomy and Diversity of the Family Idiomarinaceae.</title>
        <authorList>
            <person name="Liu Y."/>
            <person name="Lai Q."/>
            <person name="Shao Z."/>
        </authorList>
    </citation>
    <scope>NUCLEOTIDE SEQUENCE [LARGE SCALE GENOMIC DNA]</scope>
    <source>
        <strain evidence="3">KYW314</strain>
    </source>
</reference>
<sequence>MADPQQALQTQMKNIETRTGKTVDELKALVQNSGLSKHGEIVKMLKSDLGMGHGDANTIAHLAKNDGVQSPSATDNPLDTLYVGAKAELRPIHERLLAQLEALSAYEMAPKQKYVSYRRSKQFAMIGPATNTRVELGLNIKALPESPRLEPQGAGKMCNYVVKFTDPAQVDAEVAAWLKAAYDSAG</sequence>
<keyword evidence="3" id="KW-1185">Reference proteome</keyword>
<name>A0A7Z7EUD4_9GAMM</name>
<protein>
    <submittedName>
        <fullName evidence="2">DUF4287 domain-containing protein</fullName>
    </submittedName>
</protein>
<dbReference type="EMBL" id="PIPR01000001">
    <property type="protein sequence ID" value="RUO42022.1"/>
    <property type="molecule type" value="Genomic_DNA"/>
</dbReference>
<feature type="domain" description="DUF5655" evidence="1">
    <location>
        <begin position="80"/>
        <end position="184"/>
    </location>
</feature>